<feature type="transmembrane region" description="Helical" evidence="9">
    <location>
        <begin position="391"/>
        <end position="424"/>
    </location>
</feature>
<evidence type="ECO:0000256" key="5">
    <source>
        <dbReference type="ARBA" id="ARBA00022847"/>
    </source>
</evidence>
<dbReference type="WBParaSite" id="ACRNAN_scaffold3007.g18365.t1">
    <property type="protein sequence ID" value="ACRNAN_scaffold3007.g18365.t1"/>
    <property type="gene ID" value="ACRNAN_scaffold3007.g18365"/>
</dbReference>
<dbReference type="PANTHER" id="PTHR11958:SF99">
    <property type="entry name" value="SODIUM-DEPENDENT EXCITATORY AMINO ACID TRANSPORTER GLT-6-RELATED"/>
    <property type="match status" value="1"/>
</dbReference>
<keyword evidence="7 9" id="KW-0472">Membrane</keyword>
<dbReference type="GO" id="GO:0015501">
    <property type="term" value="F:glutamate:sodium symporter activity"/>
    <property type="evidence" value="ECO:0007669"/>
    <property type="project" value="TreeGrafter"/>
</dbReference>
<dbReference type="GO" id="GO:0015175">
    <property type="term" value="F:neutral L-amino acid transmembrane transporter activity"/>
    <property type="evidence" value="ECO:0007669"/>
    <property type="project" value="TreeGrafter"/>
</dbReference>
<feature type="transmembrane region" description="Helical" evidence="9">
    <location>
        <begin position="69"/>
        <end position="91"/>
    </location>
</feature>
<evidence type="ECO:0000256" key="7">
    <source>
        <dbReference type="ARBA" id="ARBA00023136"/>
    </source>
</evidence>
<keyword evidence="3 9" id="KW-0813">Transport</keyword>
<feature type="transmembrane region" description="Helical" evidence="9">
    <location>
        <begin position="103"/>
        <end position="127"/>
    </location>
</feature>
<sequence length="549" mass="61083">MALFRFWRNRRCRNLRCESFRRWLASSHENILLVLTLIAVVLGLFGGFMMRGFELSHETVRLIHFPGEIFMRVLKLMILPLIFSSLISALAQMDARESGQMGLLTLGYYVCTTVLAAIIGIILVLAIHPGDPSVTEQYKFEQEETHISPLDTILDVIRNMFPENVIQASFRRMQTKYVPVKSVVLKNGSLPLTQKLKKQVVYVPGMNVLGIIVFCTGFGIVISQLGERARIIVDFFVILEAVIMKIVETFMWLAPFGIVCLVGGSLLEAEDISDTAATLFMYLITVLLGMFLQMFITLPTLYYVLTRKNPLPIYRGIAQALVTAFGTASEGAALPVSMQCCEDNLKIDRRIVRFVLPLGATINMNGNALYEAVAVIFIAQLNNISLSLGEVATVSLVTVIASLGLNSVPAGLVSILIILNIVGLPDKQVPLIITLDWLLDRGRSVVNILGDAFGCAVVSHFLKKKLDDSDKRNEFHKEIQVEIDLLKSSSSSRRPSETKLYEMVEGTDVKRSVPPSRTQSIDLDASLSWRSQAALKSLQYKVPHRAQNM</sequence>
<evidence type="ECO:0000256" key="9">
    <source>
        <dbReference type="RuleBase" id="RU361216"/>
    </source>
</evidence>
<dbReference type="InterPro" id="IPR050746">
    <property type="entry name" value="DAACS"/>
</dbReference>
<dbReference type="Proteomes" id="UP000887540">
    <property type="component" value="Unplaced"/>
</dbReference>
<dbReference type="GO" id="GO:0005313">
    <property type="term" value="F:L-glutamate transmembrane transporter activity"/>
    <property type="evidence" value="ECO:0007669"/>
    <property type="project" value="TreeGrafter"/>
</dbReference>
<feature type="transmembrane region" description="Helical" evidence="9">
    <location>
        <begin position="235"/>
        <end position="267"/>
    </location>
</feature>
<keyword evidence="5 9" id="KW-0769">Symport</keyword>
<feature type="transmembrane region" description="Helical" evidence="9">
    <location>
        <begin position="279"/>
        <end position="305"/>
    </location>
</feature>
<evidence type="ECO:0000313" key="10">
    <source>
        <dbReference type="Proteomes" id="UP000887540"/>
    </source>
</evidence>
<dbReference type="AlphaFoldDB" id="A0A914DNE5"/>
<dbReference type="Pfam" id="PF00375">
    <property type="entry name" value="SDF"/>
    <property type="match status" value="1"/>
</dbReference>
<comment type="subcellular location">
    <subcellularLocation>
        <location evidence="1 9">Membrane</location>
        <topology evidence="1 9">Multi-pass membrane protein</topology>
    </subcellularLocation>
</comment>
<feature type="transmembrane region" description="Helical" evidence="9">
    <location>
        <begin position="31"/>
        <end position="49"/>
    </location>
</feature>
<dbReference type="InterPro" id="IPR036458">
    <property type="entry name" value="Na:dicarbo_symporter_sf"/>
</dbReference>
<evidence type="ECO:0000256" key="8">
    <source>
        <dbReference type="ARBA" id="ARBA00023180"/>
    </source>
</evidence>
<dbReference type="InterPro" id="IPR018107">
    <property type="entry name" value="Na-dicarboxylate_symporter_CS"/>
</dbReference>
<keyword evidence="6 9" id="KW-1133">Transmembrane helix</keyword>
<keyword evidence="10" id="KW-1185">Reference proteome</keyword>
<dbReference type="GO" id="GO:0005886">
    <property type="term" value="C:plasma membrane"/>
    <property type="evidence" value="ECO:0007669"/>
    <property type="project" value="TreeGrafter"/>
</dbReference>
<evidence type="ECO:0000256" key="2">
    <source>
        <dbReference type="ARBA" id="ARBA00006148"/>
    </source>
</evidence>
<evidence type="ECO:0000313" key="11">
    <source>
        <dbReference type="WBParaSite" id="ACRNAN_scaffold3007.g18365.t1"/>
    </source>
</evidence>
<keyword evidence="4 9" id="KW-0812">Transmembrane</keyword>
<dbReference type="PANTHER" id="PTHR11958">
    <property type="entry name" value="SODIUM/DICARBOXYLATE SYMPORTER-RELATED"/>
    <property type="match status" value="1"/>
</dbReference>
<comment type="similarity">
    <text evidence="2 9">Belongs to the dicarboxylate/amino acid:cation symporter (DAACS) (TC 2.A.23) family.</text>
</comment>
<proteinExistence type="inferred from homology"/>
<evidence type="ECO:0000256" key="4">
    <source>
        <dbReference type="ARBA" id="ARBA00022692"/>
    </source>
</evidence>
<evidence type="ECO:0000256" key="1">
    <source>
        <dbReference type="ARBA" id="ARBA00004141"/>
    </source>
</evidence>
<organism evidence="10 11">
    <name type="scientific">Acrobeloides nanus</name>
    <dbReference type="NCBI Taxonomy" id="290746"/>
    <lineage>
        <taxon>Eukaryota</taxon>
        <taxon>Metazoa</taxon>
        <taxon>Ecdysozoa</taxon>
        <taxon>Nematoda</taxon>
        <taxon>Chromadorea</taxon>
        <taxon>Rhabditida</taxon>
        <taxon>Tylenchina</taxon>
        <taxon>Cephalobomorpha</taxon>
        <taxon>Cephaloboidea</taxon>
        <taxon>Cephalobidae</taxon>
        <taxon>Acrobeloides</taxon>
    </lineage>
</organism>
<keyword evidence="8" id="KW-0325">Glycoprotein</keyword>
<dbReference type="SUPFAM" id="SSF118215">
    <property type="entry name" value="Proton glutamate symport protein"/>
    <property type="match status" value="1"/>
</dbReference>
<name>A0A914DNE5_9BILA</name>
<dbReference type="PROSITE" id="PS00713">
    <property type="entry name" value="NA_DICARBOXYL_SYMP_1"/>
    <property type="match status" value="1"/>
</dbReference>
<accession>A0A914DNE5</accession>
<reference evidence="11" key="1">
    <citation type="submission" date="2022-11" db="UniProtKB">
        <authorList>
            <consortium name="WormBaseParasite"/>
        </authorList>
    </citation>
    <scope>IDENTIFICATION</scope>
</reference>
<protein>
    <recommendedName>
        <fullName evidence="9">Amino acid transporter</fullName>
    </recommendedName>
</protein>
<dbReference type="PRINTS" id="PR00173">
    <property type="entry name" value="EDTRNSPORT"/>
</dbReference>
<dbReference type="InterPro" id="IPR001991">
    <property type="entry name" value="Na-dicarboxylate_symporter"/>
</dbReference>
<feature type="transmembrane region" description="Helical" evidence="9">
    <location>
        <begin position="201"/>
        <end position="223"/>
    </location>
</feature>
<dbReference type="Gene3D" id="1.10.3860.10">
    <property type="entry name" value="Sodium:dicarboxylate symporter"/>
    <property type="match status" value="1"/>
</dbReference>
<evidence type="ECO:0000256" key="3">
    <source>
        <dbReference type="ARBA" id="ARBA00022448"/>
    </source>
</evidence>
<evidence type="ECO:0000256" key="6">
    <source>
        <dbReference type="ARBA" id="ARBA00022989"/>
    </source>
</evidence>